<feature type="compositionally biased region" description="Basic and acidic residues" evidence="8">
    <location>
        <begin position="165"/>
        <end position="175"/>
    </location>
</feature>
<evidence type="ECO:0000256" key="3">
    <source>
        <dbReference type="ARBA" id="ARBA00022664"/>
    </source>
</evidence>
<evidence type="ECO:0000256" key="2">
    <source>
        <dbReference type="ARBA" id="ARBA00007203"/>
    </source>
</evidence>
<keyword evidence="5 7" id="KW-0508">mRNA splicing</keyword>
<keyword evidence="11" id="KW-1185">Reference proteome</keyword>
<feature type="region of interest" description="Disordered" evidence="8">
    <location>
        <begin position="1"/>
        <end position="32"/>
    </location>
</feature>
<accession>A0AAF0IV87</accession>
<keyword evidence="6 7" id="KW-0539">Nucleus</keyword>
<gene>
    <name evidence="10" type="primary">SLU7</name>
    <name evidence="10" type="ORF">MCAP1_000691</name>
</gene>
<evidence type="ECO:0000256" key="6">
    <source>
        <dbReference type="ARBA" id="ARBA00023242"/>
    </source>
</evidence>
<evidence type="ECO:0000313" key="10">
    <source>
        <dbReference type="EMBL" id="WFD18487.1"/>
    </source>
</evidence>
<feature type="region of interest" description="Disordered" evidence="8">
    <location>
        <begin position="48"/>
        <end position="67"/>
    </location>
</feature>
<feature type="compositionally biased region" description="Basic and acidic residues" evidence="8">
    <location>
        <begin position="1"/>
        <end position="25"/>
    </location>
</feature>
<reference evidence="10" key="1">
    <citation type="submission" date="2023-03" db="EMBL/GenBank/DDBJ databases">
        <title>Mating type loci evolution in Malassezia.</title>
        <authorList>
            <person name="Coelho M.A."/>
        </authorList>
    </citation>
    <scope>NUCLEOTIDE SEQUENCE</scope>
    <source>
        <strain evidence="10">CBS 10434</strain>
    </source>
</reference>
<name>A0AAF0IV87_9BASI</name>
<dbReference type="GO" id="GO:0030628">
    <property type="term" value="F:pre-mRNA 3'-splice site binding"/>
    <property type="evidence" value="ECO:0007669"/>
    <property type="project" value="UniProtKB-UniRule"/>
</dbReference>
<comment type="subcellular location">
    <subcellularLocation>
        <location evidence="1 7">Nucleus</location>
    </subcellularLocation>
</comment>
<keyword evidence="4 7" id="KW-0747">Spliceosome</keyword>
<dbReference type="GO" id="GO:0000398">
    <property type="term" value="P:mRNA splicing, via spliceosome"/>
    <property type="evidence" value="ECO:0007669"/>
    <property type="project" value="UniProtKB-UniRule"/>
</dbReference>
<dbReference type="InterPro" id="IPR039974">
    <property type="entry name" value="Splicing_factor_SLU7"/>
</dbReference>
<comment type="subunit">
    <text evidence="7">Associated with the spliceosome.</text>
</comment>
<feature type="compositionally biased region" description="Basic and acidic residues" evidence="8">
    <location>
        <begin position="183"/>
        <end position="193"/>
    </location>
</feature>
<dbReference type="PANTHER" id="PTHR12942:SF2">
    <property type="entry name" value="PRE-MRNA-SPLICING FACTOR SLU7"/>
    <property type="match status" value="1"/>
</dbReference>
<evidence type="ECO:0000256" key="8">
    <source>
        <dbReference type="SAM" id="MobiDB-lite"/>
    </source>
</evidence>
<evidence type="ECO:0000259" key="9">
    <source>
        <dbReference type="Pfam" id="PF11708"/>
    </source>
</evidence>
<evidence type="ECO:0000256" key="5">
    <source>
        <dbReference type="ARBA" id="ARBA00023187"/>
    </source>
</evidence>
<dbReference type="Proteomes" id="UP001220961">
    <property type="component" value="Chromosome 1"/>
</dbReference>
<comment type="similarity">
    <text evidence="2 7">Belongs to the SLU7 family.</text>
</comment>
<protein>
    <recommendedName>
        <fullName evidence="7">Pre-mRNA-splicing factor SLU7</fullName>
    </recommendedName>
</protein>
<organism evidence="10 11">
    <name type="scientific">Malassezia caprae</name>
    <dbReference type="NCBI Taxonomy" id="1381934"/>
    <lineage>
        <taxon>Eukaryota</taxon>
        <taxon>Fungi</taxon>
        <taxon>Dikarya</taxon>
        <taxon>Basidiomycota</taxon>
        <taxon>Ustilaginomycotina</taxon>
        <taxon>Malasseziomycetes</taxon>
        <taxon>Malasseziales</taxon>
        <taxon>Malasseziaceae</taxon>
        <taxon>Malassezia</taxon>
    </lineage>
</organism>
<sequence>MSDDRFRDAFRPRETDTKNKPKVPQEEVNPNVPMYMAQTPWYLNIGGNASLEHQRKPPQAKASASMDDWYQRGSVAGPAAKRFRKGACENCGAMSHKTRDCLERPRKRGAKWTGKDIRPDEVVQNFDDLDYNYDAKRDRWNGYDPHSHLAVVERYEAVEEERRKIREQEDAKARAEASAAKASKAEKRTHRDDDFDSSDSDDDDDDDKYAEKASMVGQKMDSDKRITIRNLRIREDRAKYLYNLNTESAHYDPKTRSMREAPNPSNPLDLDLENETFEHSQGDHVNMQKMQLFAWQAEQRGDAISNMQANPTVYERQYKEASLKKEKEVSEARSSILERYGGAEHLDAMPRELRAGQTEAYVEYSRTGEVIRGPERPKVRSRYEEDGTSTISYSVYENNHTSVWGSWYDMTRGVWGYACCHNTLPRSYCTGEAGKEANSTSLAT</sequence>
<evidence type="ECO:0000313" key="11">
    <source>
        <dbReference type="Proteomes" id="UP001220961"/>
    </source>
</evidence>
<dbReference type="Pfam" id="PF11708">
    <property type="entry name" value="Slu7"/>
    <property type="match status" value="1"/>
</dbReference>
<feature type="compositionally biased region" description="Acidic residues" evidence="8">
    <location>
        <begin position="194"/>
        <end position="208"/>
    </location>
</feature>
<dbReference type="GO" id="GO:0005681">
    <property type="term" value="C:spliceosomal complex"/>
    <property type="evidence" value="ECO:0007669"/>
    <property type="project" value="UniProtKB-UniRule"/>
</dbReference>
<dbReference type="InterPro" id="IPR021715">
    <property type="entry name" value="Slu7_dom"/>
</dbReference>
<feature type="domain" description="Pre-mRNA-splicing factor SLU7" evidence="9">
    <location>
        <begin position="132"/>
        <end position="406"/>
    </location>
</feature>
<keyword evidence="3 7" id="KW-0507">mRNA processing</keyword>
<dbReference type="AlphaFoldDB" id="A0AAF0IV87"/>
<evidence type="ECO:0000256" key="1">
    <source>
        <dbReference type="ARBA" id="ARBA00004123"/>
    </source>
</evidence>
<evidence type="ECO:0000256" key="4">
    <source>
        <dbReference type="ARBA" id="ARBA00022728"/>
    </source>
</evidence>
<dbReference type="EMBL" id="CP119908">
    <property type="protein sequence ID" value="WFD18487.1"/>
    <property type="molecule type" value="Genomic_DNA"/>
</dbReference>
<comment type="function">
    <text evidence="7">Involved in pre-mRNA splicing.</text>
</comment>
<evidence type="ECO:0000256" key="7">
    <source>
        <dbReference type="RuleBase" id="RU367071"/>
    </source>
</evidence>
<proteinExistence type="inferred from homology"/>
<feature type="region of interest" description="Disordered" evidence="8">
    <location>
        <begin position="165"/>
        <end position="208"/>
    </location>
</feature>
<dbReference type="PANTHER" id="PTHR12942">
    <property type="entry name" value="STEP II SPLICING FACTOR SLU7"/>
    <property type="match status" value="1"/>
</dbReference>